<name>I3TMQ7_TISMK</name>
<dbReference type="HOGENOM" id="CLU_155900_0_0_5"/>
<reference evidence="1 2" key="1">
    <citation type="journal article" date="2012" name="J. Am. Chem. Soc.">
        <title>Bacterial biosynthesis and maturation of the didemnin anti-cancer agents.</title>
        <authorList>
            <person name="Xu Y."/>
            <person name="Kersten R.D."/>
            <person name="Nam S.J."/>
            <person name="Lu L."/>
            <person name="Al-Suwailem A.M."/>
            <person name="Zheng H."/>
            <person name="Fenical W."/>
            <person name="Dorrestein P.C."/>
            <person name="Moore B.S."/>
            <person name="Qian P.Y."/>
        </authorList>
    </citation>
    <scope>NUCLEOTIDE SEQUENCE [LARGE SCALE GENOMIC DNA]</scope>
    <source>
        <strain evidence="1 2">KA081020-065</strain>
    </source>
</reference>
<proteinExistence type="predicted"/>
<evidence type="ECO:0008006" key="3">
    <source>
        <dbReference type="Google" id="ProtNLM"/>
    </source>
</evidence>
<dbReference type="STRING" id="1110502.TMO_2207"/>
<accession>I3TMQ7</accession>
<evidence type="ECO:0000313" key="1">
    <source>
        <dbReference type="EMBL" id="AFK54045.1"/>
    </source>
</evidence>
<dbReference type="AlphaFoldDB" id="I3TMQ7"/>
<gene>
    <name evidence="1" type="ordered locus">TMO_2207</name>
</gene>
<organism evidence="1 2">
    <name type="scientific">Tistrella mobilis (strain KA081020-065)</name>
    <dbReference type="NCBI Taxonomy" id="1110502"/>
    <lineage>
        <taxon>Bacteria</taxon>
        <taxon>Pseudomonadati</taxon>
        <taxon>Pseudomonadota</taxon>
        <taxon>Alphaproteobacteria</taxon>
        <taxon>Geminicoccales</taxon>
        <taxon>Geminicoccaceae</taxon>
        <taxon>Tistrella</taxon>
    </lineage>
</organism>
<protein>
    <recommendedName>
        <fullName evidence="3">DUF2285 domain-containing protein</fullName>
    </recommendedName>
</protein>
<dbReference type="Proteomes" id="UP000005258">
    <property type="component" value="Chromosome"/>
</dbReference>
<evidence type="ECO:0000313" key="2">
    <source>
        <dbReference type="Proteomes" id="UP000005258"/>
    </source>
</evidence>
<dbReference type="EMBL" id="CP003236">
    <property type="protein sequence ID" value="AFK54045.1"/>
    <property type="molecule type" value="Genomic_DNA"/>
</dbReference>
<dbReference type="RefSeq" id="WP_014745722.1">
    <property type="nucleotide sequence ID" value="NC_017956.1"/>
</dbReference>
<dbReference type="KEGG" id="tmo:TMO_2207"/>
<sequence>MRIKAELEPDIQDEAPTVSALTDYDRLHVVTYMRLLDSLEDPTATWEEACQLVLRIDPAREPARARRAYDTHLTRARWMTESGYADLLREARLH</sequence>
<dbReference type="eggNOG" id="ENOG5032Z6E">
    <property type="taxonomic scope" value="Bacteria"/>
</dbReference>
<keyword evidence="2" id="KW-1185">Reference proteome</keyword>